<evidence type="ECO:0000259" key="5">
    <source>
        <dbReference type="Pfam" id="PF25989"/>
    </source>
</evidence>
<feature type="domain" description="YknX-like C-terminal permuted SH3-like" evidence="5">
    <location>
        <begin position="381"/>
        <end position="448"/>
    </location>
</feature>
<accession>A0ABR7NLT4</accession>
<dbReference type="Proteomes" id="UP000658131">
    <property type="component" value="Unassembled WGS sequence"/>
</dbReference>
<dbReference type="InterPro" id="IPR006143">
    <property type="entry name" value="RND_pump_MFP"/>
</dbReference>
<evidence type="ECO:0000259" key="4">
    <source>
        <dbReference type="Pfam" id="PF25917"/>
    </source>
</evidence>
<gene>
    <name evidence="6" type="ORF">H8717_13265</name>
</gene>
<name>A0ABR7NLT4_9FIRM</name>
<comment type="similarity">
    <text evidence="1">Belongs to the membrane fusion protein (MFP) (TC 8.A.1) family.</text>
</comment>
<dbReference type="Gene3D" id="2.40.420.20">
    <property type="match status" value="1"/>
</dbReference>
<dbReference type="InterPro" id="IPR058625">
    <property type="entry name" value="MdtA-like_BSH"/>
</dbReference>
<dbReference type="PANTHER" id="PTHR30469">
    <property type="entry name" value="MULTIDRUG RESISTANCE PROTEIN MDTA"/>
    <property type="match status" value="1"/>
</dbReference>
<comment type="caution">
    <text evidence="6">The sequence shown here is derived from an EMBL/GenBank/DDBJ whole genome shotgun (WGS) entry which is preliminary data.</text>
</comment>
<keyword evidence="3" id="KW-0732">Signal</keyword>
<evidence type="ECO:0000313" key="6">
    <source>
        <dbReference type="EMBL" id="MBC8577372.1"/>
    </source>
</evidence>
<feature type="domain" description="Multidrug resistance protein MdtA-like barrel-sandwich hybrid" evidence="4">
    <location>
        <begin position="66"/>
        <end position="288"/>
    </location>
</feature>
<proteinExistence type="inferred from homology"/>
<dbReference type="SUPFAM" id="SSF111369">
    <property type="entry name" value="HlyD-like secretion proteins"/>
    <property type="match status" value="2"/>
</dbReference>
<sequence length="476" mass="51583">MKESLTKRTLPIFCAALMVGAAGCSPAATEAAVIEENPAISVRTQLPTYASLEQRATFAGKISPDETVAVLGKIGGTVQQTNFEVGDTVRKGQVLYVIDPSDIQLAVDQAKIAYETALKNVEIAESGSGDSLRELQYKTAIDTAQQAYERARDNLDLASDDDFDMSEFRKVRKRWKDATKAYDKNQNDDTWKELLDAEDDYYELLDDYTDYQSYVTSFESAYTSYENALEQYDIYKKQQTGENKETYELSRQAAENAYQQALQKLSYTQVTAPIDGIIEEKYVDTHATFGTSSPAYVISNKSIVNVEFSVSADIARSMAIGDAVEVESGSTVYHAEIVEIGNAASSSSGLFTVKARLEDGSDLFTGVSVKLTAITAKAVDAMTIPLSTVYYESGDAYVYVAKEGAAVKTPVTLGVSDNEQAEVLQGLSPEDELITTWNPNLNDGVAIEILETEASVSSEAGAAESSEADAASGQEG</sequence>
<dbReference type="Gene3D" id="2.40.50.100">
    <property type="match status" value="2"/>
</dbReference>
<dbReference type="EMBL" id="JACRTB010000028">
    <property type="protein sequence ID" value="MBC8577372.1"/>
    <property type="molecule type" value="Genomic_DNA"/>
</dbReference>
<organism evidence="6 7">
    <name type="scientific">Yanshouia hominis</name>
    <dbReference type="NCBI Taxonomy" id="2763673"/>
    <lineage>
        <taxon>Bacteria</taxon>
        <taxon>Bacillati</taxon>
        <taxon>Bacillota</taxon>
        <taxon>Clostridia</taxon>
        <taxon>Eubacteriales</taxon>
        <taxon>Oscillospiraceae</taxon>
        <taxon>Yanshouia</taxon>
    </lineage>
</organism>
<reference evidence="6 7" key="1">
    <citation type="submission" date="2020-08" db="EMBL/GenBank/DDBJ databases">
        <title>Genome public.</title>
        <authorList>
            <person name="Liu C."/>
            <person name="Sun Q."/>
        </authorList>
    </citation>
    <scope>NUCLEOTIDE SEQUENCE [LARGE SCALE GENOMIC DNA]</scope>
    <source>
        <strain evidence="6 7">BX1</strain>
    </source>
</reference>
<feature type="chain" id="PRO_5045047194" evidence="3">
    <location>
        <begin position="28"/>
        <end position="476"/>
    </location>
</feature>
<feature type="region of interest" description="Disordered" evidence="2">
    <location>
        <begin position="456"/>
        <end position="476"/>
    </location>
</feature>
<keyword evidence="7" id="KW-1185">Reference proteome</keyword>
<dbReference type="NCBIfam" id="TIGR01730">
    <property type="entry name" value="RND_mfp"/>
    <property type="match status" value="1"/>
</dbReference>
<dbReference type="Gene3D" id="2.40.30.170">
    <property type="match status" value="1"/>
</dbReference>
<protein>
    <submittedName>
        <fullName evidence="6">Efflux RND transporter periplasmic adaptor subunit</fullName>
    </submittedName>
</protein>
<evidence type="ECO:0000256" key="3">
    <source>
        <dbReference type="SAM" id="SignalP"/>
    </source>
</evidence>
<dbReference type="Pfam" id="PF25917">
    <property type="entry name" value="BSH_RND"/>
    <property type="match status" value="1"/>
</dbReference>
<dbReference type="RefSeq" id="WP_262400780.1">
    <property type="nucleotide sequence ID" value="NZ_JACRTB010000028.1"/>
</dbReference>
<dbReference type="InterPro" id="IPR058637">
    <property type="entry name" value="YknX-like_C"/>
</dbReference>
<evidence type="ECO:0000256" key="2">
    <source>
        <dbReference type="SAM" id="MobiDB-lite"/>
    </source>
</evidence>
<dbReference type="Pfam" id="PF25989">
    <property type="entry name" value="YknX_C"/>
    <property type="match status" value="1"/>
</dbReference>
<evidence type="ECO:0000256" key="1">
    <source>
        <dbReference type="ARBA" id="ARBA00009477"/>
    </source>
</evidence>
<feature type="signal peptide" evidence="3">
    <location>
        <begin position="1"/>
        <end position="27"/>
    </location>
</feature>
<dbReference type="Gene3D" id="1.10.287.470">
    <property type="entry name" value="Helix hairpin bin"/>
    <property type="match status" value="2"/>
</dbReference>
<dbReference type="PROSITE" id="PS51257">
    <property type="entry name" value="PROKAR_LIPOPROTEIN"/>
    <property type="match status" value="1"/>
</dbReference>
<evidence type="ECO:0000313" key="7">
    <source>
        <dbReference type="Proteomes" id="UP000658131"/>
    </source>
</evidence>